<evidence type="ECO:0000313" key="3">
    <source>
        <dbReference type="Proteomes" id="UP000290289"/>
    </source>
</evidence>
<accession>A0A498JLL0</accession>
<reference evidence="2 3" key="1">
    <citation type="submission" date="2018-10" db="EMBL/GenBank/DDBJ databases">
        <title>A high-quality apple genome assembly.</title>
        <authorList>
            <person name="Hu J."/>
        </authorList>
    </citation>
    <scope>NUCLEOTIDE SEQUENCE [LARGE SCALE GENOMIC DNA]</scope>
    <source>
        <strain evidence="3">cv. HFTH1</strain>
        <tissue evidence="2">Young leaf</tissue>
    </source>
</reference>
<organism evidence="2 3">
    <name type="scientific">Malus domestica</name>
    <name type="common">Apple</name>
    <name type="synonym">Pyrus malus</name>
    <dbReference type="NCBI Taxonomy" id="3750"/>
    <lineage>
        <taxon>Eukaryota</taxon>
        <taxon>Viridiplantae</taxon>
        <taxon>Streptophyta</taxon>
        <taxon>Embryophyta</taxon>
        <taxon>Tracheophyta</taxon>
        <taxon>Spermatophyta</taxon>
        <taxon>Magnoliopsida</taxon>
        <taxon>eudicotyledons</taxon>
        <taxon>Gunneridae</taxon>
        <taxon>Pentapetalae</taxon>
        <taxon>rosids</taxon>
        <taxon>fabids</taxon>
        <taxon>Rosales</taxon>
        <taxon>Rosaceae</taxon>
        <taxon>Amygdaloideae</taxon>
        <taxon>Maleae</taxon>
        <taxon>Malus</taxon>
    </lineage>
</organism>
<dbReference type="EMBL" id="RDQH01000332">
    <property type="protein sequence ID" value="RXH95955.1"/>
    <property type="molecule type" value="Genomic_DNA"/>
</dbReference>
<evidence type="ECO:0000256" key="1">
    <source>
        <dbReference type="SAM" id="SignalP"/>
    </source>
</evidence>
<name>A0A498JLL0_MALDO</name>
<feature type="chain" id="PRO_5019870032" evidence="1">
    <location>
        <begin position="28"/>
        <end position="64"/>
    </location>
</feature>
<evidence type="ECO:0000313" key="2">
    <source>
        <dbReference type="EMBL" id="RXH95955.1"/>
    </source>
</evidence>
<dbReference type="STRING" id="3750.A0A498JLL0"/>
<keyword evidence="1" id="KW-0732">Signal</keyword>
<dbReference type="AlphaFoldDB" id="A0A498JLL0"/>
<feature type="signal peptide" evidence="1">
    <location>
        <begin position="1"/>
        <end position="27"/>
    </location>
</feature>
<dbReference type="Proteomes" id="UP000290289">
    <property type="component" value="Chromosome 6"/>
</dbReference>
<comment type="caution">
    <text evidence="2">The sequence shown here is derived from an EMBL/GenBank/DDBJ whole genome shotgun (WGS) entry which is preliminary data.</text>
</comment>
<proteinExistence type="predicted"/>
<protein>
    <submittedName>
        <fullName evidence="2">Uncharacterized protein</fullName>
    </submittedName>
</protein>
<sequence length="64" mass="6888">MATFTKPFVFASHFLALASFSPSPPAAQQIISSMKVIFGEDGTSRGAQNSDGFAKTTNFLWSEL</sequence>
<keyword evidence="3" id="KW-1185">Reference proteome</keyword>
<gene>
    <name evidence="2" type="ORF">DVH24_008455</name>
</gene>